<keyword evidence="8" id="KW-1185">Reference proteome</keyword>
<dbReference type="Proteomes" id="UP001595765">
    <property type="component" value="Unassembled WGS sequence"/>
</dbReference>
<keyword evidence="2 5" id="KW-0812">Transmembrane</keyword>
<protein>
    <submittedName>
        <fullName evidence="7">YkvA family protein</fullName>
    </submittedName>
</protein>
<dbReference type="EMBL" id="JBHSBB010000007">
    <property type="protein sequence ID" value="MFC4031088.1"/>
    <property type="molecule type" value="Genomic_DNA"/>
</dbReference>
<feature type="transmembrane region" description="Helical" evidence="5">
    <location>
        <begin position="64"/>
        <end position="82"/>
    </location>
</feature>
<comment type="caution">
    <text evidence="7">The sequence shown here is derived from an EMBL/GenBank/DDBJ whole genome shotgun (WGS) entry which is preliminary data.</text>
</comment>
<evidence type="ECO:0000313" key="8">
    <source>
        <dbReference type="Proteomes" id="UP001595765"/>
    </source>
</evidence>
<evidence type="ECO:0000256" key="3">
    <source>
        <dbReference type="ARBA" id="ARBA00022989"/>
    </source>
</evidence>
<comment type="subcellular location">
    <subcellularLocation>
        <location evidence="1">Endomembrane system</location>
        <topology evidence="1">Multi-pass membrane protein</topology>
    </subcellularLocation>
</comment>
<evidence type="ECO:0000259" key="6">
    <source>
        <dbReference type="Pfam" id="PF06803"/>
    </source>
</evidence>
<organism evidence="7 8">
    <name type="scientific">Streptomyces polygonati</name>
    <dbReference type="NCBI Taxonomy" id="1617087"/>
    <lineage>
        <taxon>Bacteria</taxon>
        <taxon>Bacillati</taxon>
        <taxon>Actinomycetota</taxon>
        <taxon>Actinomycetes</taxon>
        <taxon>Kitasatosporales</taxon>
        <taxon>Streptomycetaceae</taxon>
        <taxon>Streptomyces</taxon>
    </lineage>
</organism>
<dbReference type="Pfam" id="PF06803">
    <property type="entry name" value="DUF1232"/>
    <property type="match status" value="1"/>
</dbReference>
<keyword evidence="3 5" id="KW-1133">Transmembrane helix</keyword>
<sequence>MRKTQDIKTVAVPDRVRAGRSAWGLYRETRRPGAPGLLRRLFATPGLIVSVLLGRYPGLSRGKLVLFAALAAIYVVSPVDAIPDFIPVLGWTDDGAVALWFLTGIVRESGRYVEWRSLRRR</sequence>
<evidence type="ECO:0000256" key="4">
    <source>
        <dbReference type="ARBA" id="ARBA00023136"/>
    </source>
</evidence>
<evidence type="ECO:0000313" key="7">
    <source>
        <dbReference type="EMBL" id="MFC4031088.1"/>
    </source>
</evidence>
<keyword evidence="4 5" id="KW-0472">Membrane</keyword>
<feature type="domain" description="DUF1232" evidence="6">
    <location>
        <begin position="66"/>
        <end position="100"/>
    </location>
</feature>
<evidence type="ECO:0000256" key="5">
    <source>
        <dbReference type="SAM" id="Phobius"/>
    </source>
</evidence>
<reference evidence="8" key="1">
    <citation type="journal article" date="2019" name="Int. J. Syst. Evol. Microbiol.">
        <title>The Global Catalogue of Microorganisms (GCM) 10K type strain sequencing project: providing services to taxonomists for standard genome sequencing and annotation.</title>
        <authorList>
            <consortium name="The Broad Institute Genomics Platform"/>
            <consortium name="The Broad Institute Genome Sequencing Center for Infectious Disease"/>
            <person name="Wu L."/>
            <person name="Ma J."/>
        </authorList>
    </citation>
    <scope>NUCLEOTIDE SEQUENCE [LARGE SCALE GENOMIC DNA]</scope>
    <source>
        <strain evidence="8">CGMCC 4.7237</strain>
    </source>
</reference>
<gene>
    <name evidence="7" type="ORF">ACFO3J_06340</name>
</gene>
<accession>A0ABV8HGC2</accession>
<name>A0ABV8HGC2_9ACTN</name>
<evidence type="ECO:0000256" key="1">
    <source>
        <dbReference type="ARBA" id="ARBA00004127"/>
    </source>
</evidence>
<proteinExistence type="predicted"/>
<dbReference type="RefSeq" id="WP_386426947.1">
    <property type="nucleotide sequence ID" value="NZ_JBHSBB010000007.1"/>
</dbReference>
<evidence type="ECO:0000256" key="2">
    <source>
        <dbReference type="ARBA" id="ARBA00022692"/>
    </source>
</evidence>
<dbReference type="InterPro" id="IPR010652">
    <property type="entry name" value="DUF1232"/>
</dbReference>